<keyword evidence="13" id="KW-0675">Receptor</keyword>
<evidence type="ECO:0000256" key="4">
    <source>
        <dbReference type="ARBA" id="ARBA00022692"/>
    </source>
</evidence>
<dbReference type="InterPro" id="IPR039426">
    <property type="entry name" value="TonB-dep_rcpt-like"/>
</dbReference>
<dbReference type="Gene3D" id="2.170.130.10">
    <property type="entry name" value="TonB-dependent receptor, plug domain"/>
    <property type="match status" value="1"/>
</dbReference>
<evidence type="ECO:0000256" key="8">
    <source>
        <dbReference type="PROSITE-ProRule" id="PRU01360"/>
    </source>
</evidence>
<evidence type="ECO:0000256" key="10">
    <source>
        <dbReference type="SAM" id="SignalP"/>
    </source>
</evidence>
<dbReference type="SUPFAM" id="SSF49464">
    <property type="entry name" value="Carboxypeptidase regulatory domain-like"/>
    <property type="match status" value="1"/>
</dbReference>
<evidence type="ECO:0000256" key="7">
    <source>
        <dbReference type="ARBA" id="ARBA00023237"/>
    </source>
</evidence>
<reference evidence="13" key="1">
    <citation type="submission" date="2023-03" db="EMBL/GenBank/DDBJ databases">
        <title>DFI Biobank Strains.</title>
        <authorList>
            <person name="Mostad J."/>
            <person name="Paddock L."/>
            <person name="Medina S."/>
            <person name="Waligurski E."/>
            <person name="Barat B."/>
            <person name="Smith R."/>
            <person name="Burgo V."/>
            <person name="Metcalfe C."/>
            <person name="Woodson C."/>
            <person name="Sundararajan A."/>
            <person name="Ramaswamy R."/>
            <person name="Lin H."/>
            <person name="Pamer E.G."/>
        </authorList>
    </citation>
    <scope>NUCLEOTIDE SEQUENCE</scope>
    <source>
        <strain evidence="13">DFI.9.5</strain>
    </source>
</reference>
<evidence type="ECO:0000256" key="6">
    <source>
        <dbReference type="ARBA" id="ARBA00023136"/>
    </source>
</evidence>
<feature type="domain" description="TonB-dependent receptor-like beta-barrel" evidence="11">
    <location>
        <begin position="382"/>
        <end position="967"/>
    </location>
</feature>
<comment type="similarity">
    <text evidence="8 9">Belongs to the TonB-dependent receptor family.</text>
</comment>
<evidence type="ECO:0000256" key="5">
    <source>
        <dbReference type="ARBA" id="ARBA00023077"/>
    </source>
</evidence>
<dbReference type="Gene3D" id="2.60.40.1120">
    <property type="entry name" value="Carboxypeptidase-like, regulatory domain"/>
    <property type="match status" value="1"/>
</dbReference>
<dbReference type="Proteomes" id="UP001221924">
    <property type="component" value="Unassembled WGS sequence"/>
</dbReference>
<dbReference type="FunFam" id="2.60.40.1120:FF:000003">
    <property type="entry name" value="Outer membrane protein Omp121"/>
    <property type="match status" value="1"/>
</dbReference>
<keyword evidence="2 8" id="KW-0813">Transport</keyword>
<keyword evidence="4 8" id="KW-0812">Transmembrane</keyword>
<organism evidence="13 14">
    <name type="scientific">Bacteroides cellulosilyticus</name>
    <dbReference type="NCBI Taxonomy" id="246787"/>
    <lineage>
        <taxon>Bacteria</taxon>
        <taxon>Pseudomonadati</taxon>
        <taxon>Bacteroidota</taxon>
        <taxon>Bacteroidia</taxon>
        <taxon>Bacteroidales</taxon>
        <taxon>Bacteroidaceae</taxon>
        <taxon>Bacteroides</taxon>
    </lineage>
</organism>
<keyword evidence="7 8" id="KW-0998">Cell outer membrane</keyword>
<dbReference type="InterPro" id="IPR036942">
    <property type="entry name" value="Beta-barrel_TonB_sf"/>
</dbReference>
<evidence type="ECO:0000313" key="13">
    <source>
        <dbReference type="EMBL" id="MDE8695621.1"/>
    </source>
</evidence>
<dbReference type="SUPFAM" id="SSF56935">
    <property type="entry name" value="Porins"/>
    <property type="match status" value="1"/>
</dbReference>
<sequence>MKTHENRALFSKAVLKATTCLFLAAGASVSPAFAFPGTAGEMDIEVVQQQTVTITGVVKDKSGETVIGANVLEKGTANGVITDFNGNFTLKVKDASAILVVSYIGYQSQEITVGANRNLSVVLVEDTELLDEVVVIGYGTQRKGDVTSAIASVKSEDFLVGNFNNAGELMKGKVAGLTITKPSGDPGAGTEISLRGIVSVSGNASPLVLIDGVPGDLGTVPPENIASIDVLKDASAAAIYGTRGAGGVILITTKTGMREQKATATYAGYVSFSNWAKKADFMTSEDIRAGKTQYNDEGYDTDWLKAVSRTAVTQNHSFTITGGSSSTSYYGNVSYRKAEGVMKKTGNEDLSMSFDVSHWMLNDMLKVNLNIVSDNYKYDINNATYIYRQAVIRNPSSPIWNEDGSYNERSLLQYYNPVSLQNENTGENKSQSMRMTGNITFEPIKGWQTNLMIASHRSIGKSGSYNTKYHTTTVIANRTGEASLGDSQSRTDYLELTSKYNKTFNKVHRLEGLVGYSWSKSEYEEASMWNANFPTDYFGYNNIGAGEYLTDGKATMASKKNESKLIGFFGRVSYGYHDRYNILASIRYEGSSKFGANHKWGAFPSVSLGWNIHNEAFMENTRDWLTNFKLRAGYGITGVIPNDPYLSILRYTFSGGNYYRDGKWSKGLKAVSNPNPDLKWEKAKEFNIGLDWSVLNDRLGGTVDYYIKNTSDMLYDYQVPSPPNLHTSTMANVGKMRNSGIEILVRGIPVRTKDFEWSSALTLQHNTNKLVSLSNDLYQTENIQWLRGVGDPVSQYTHKVEVGKSFGEIYSLKAVGVSEATGLFLIENPATGQVAEFYQEMRDDRDGWYQRMGNGIPKVSMGWNNTFRYKNFDLALQATGQFGFKIINQQRVFYENNAHAYNKLKSAADKIGGIRPLSAQQVQAVTSFYIEDGDYFKLTNMTLGYTFDFKHSPYVKTLRLYGSIDNVFTITKYKGTDPELGSNNFWYAGVDDRDKYPTVRSFTVGLNVTF</sequence>
<comment type="caution">
    <text evidence="13">The sequence shown here is derived from an EMBL/GenBank/DDBJ whole genome shotgun (WGS) entry which is preliminary data.</text>
</comment>
<dbReference type="InterPro" id="IPR008969">
    <property type="entry name" value="CarboxyPept-like_regulatory"/>
</dbReference>
<keyword evidence="10" id="KW-0732">Signal</keyword>
<comment type="subcellular location">
    <subcellularLocation>
        <location evidence="1 8">Cell outer membrane</location>
        <topology evidence="1 8">Multi-pass membrane protein</topology>
    </subcellularLocation>
</comment>
<dbReference type="InterPro" id="IPR037066">
    <property type="entry name" value="Plug_dom_sf"/>
</dbReference>
<evidence type="ECO:0000256" key="1">
    <source>
        <dbReference type="ARBA" id="ARBA00004571"/>
    </source>
</evidence>
<evidence type="ECO:0000259" key="12">
    <source>
        <dbReference type="Pfam" id="PF07715"/>
    </source>
</evidence>
<evidence type="ECO:0000259" key="11">
    <source>
        <dbReference type="Pfam" id="PF00593"/>
    </source>
</evidence>
<evidence type="ECO:0000256" key="9">
    <source>
        <dbReference type="RuleBase" id="RU003357"/>
    </source>
</evidence>
<dbReference type="NCBIfam" id="TIGR04056">
    <property type="entry name" value="OMP_RagA_SusC"/>
    <property type="match status" value="1"/>
</dbReference>
<dbReference type="AlphaFoldDB" id="A0AAW6M2R8"/>
<feature type="chain" id="PRO_5043924849" evidence="10">
    <location>
        <begin position="35"/>
        <end position="1010"/>
    </location>
</feature>
<dbReference type="EMBL" id="JARFID010000016">
    <property type="protein sequence ID" value="MDE8695621.1"/>
    <property type="molecule type" value="Genomic_DNA"/>
</dbReference>
<dbReference type="NCBIfam" id="TIGR04057">
    <property type="entry name" value="SusC_RagA_signa"/>
    <property type="match status" value="1"/>
</dbReference>
<dbReference type="Pfam" id="PF00593">
    <property type="entry name" value="TonB_dep_Rec_b-barrel"/>
    <property type="match status" value="1"/>
</dbReference>
<dbReference type="RefSeq" id="WP_256141722.1">
    <property type="nucleotide sequence ID" value="NZ_JANFZY010000039.1"/>
</dbReference>
<protein>
    <submittedName>
        <fullName evidence="13">TonB-dependent receptor</fullName>
    </submittedName>
</protein>
<dbReference type="Gene3D" id="2.40.170.20">
    <property type="entry name" value="TonB-dependent receptor, beta-barrel domain"/>
    <property type="match status" value="1"/>
</dbReference>
<evidence type="ECO:0000256" key="3">
    <source>
        <dbReference type="ARBA" id="ARBA00022452"/>
    </source>
</evidence>
<evidence type="ECO:0000313" key="14">
    <source>
        <dbReference type="Proteomes" id="UP001221924"/>
    </source>
</evidence>
<dbReference type="InterPro" id="IPR023997">
    <property type="entry name" value="TonB-dep_OMP_SusC/RagA_CS"/>
</dbReference>
<dbReference type="GO" id="GO:0009279">
    <property type="term" value="C:cell outer membrane"/>
    <property type="evidence" value="ECO:0007669"/>
    <property type="project" value="UniProtKB-SubCell"/>
</dbReference>
<dbReference type="PROSITE" id="PS52016">
    <property type="entry name" value="TONB_DEPENDENT_REC_3"/>
    <property type="match status" value="1"/>
</dbReference>
<keyword evidence="3 8" id="KW-1134">Transmembrane beta strand</keyword>
<dbReference type="InterPro" id="IPR000531">
    <property type="entry name" value="Beta-barrel_TonB"/>
</dbReference>
<name>A0AAW6M2R8_9BACE</name>
<evidence type="ECO:0000256" key="2">
    <source>
        <dbReference type="ARBA" id="ARBA00022448"/>
    </source>
</evidence>
<dbReference type="InterPro" id="IPR023996">
    <property type="entry name" value="TonB-dep_OMP_SusC/RagA"/>
</dbReference>
<keyword evidence="6 8" id="KW-0472">Membrane</keyword>
<gene>
    <name evidence="13" type="ORF">PZH42_16045</name>
</gene>
<proteinExistence type="inferred from homology"/>
<dbReference type="Pfam" id="PF07715">
    <property type="entry name" value="Plug"/>
    <property type="match status" value="1"/>
</dbReference>
<accession>A0AAW6M2R8</accession>
<feature type="domain" description="TonB-dependent receptor plug" evidence="12">
    <location>
        <begin position="144"/>
        <end position="248"/>
    </location>
</feature>
<dbReference type="InterPro" id="IPR012910">
    <property type="entry name" value="Plug_dom"/>
</dbReference>
<keyword evidence="5 9" id="KW-0798">TonB box</keyword>
<feature type="signal peptide" evidence="10">
    <location>
        <begin position="1"/>
        <end position="34"/>
    </location>
</feature>
<dbReference type="Pfam" id="PF13715">
    <property type="entry name" value="CarbopepD_reg_2"/>
    <property type="match status" value="1"/>
</dbReference>